<dbReference type="PANTHER" id="PTHR23501">
    <property type="entry name" value="MAJOR FACILITATOR SUPERFAMILY"/>
    <property type="match status" value="1"/>
</dbReference>
<feature type="transmembrane region" description="Helical" evidence="6">
    <location>
        <begin position="312"/>
        <end position="332"/>
    </location>
</feature>
<dbReference type="InterPro" id="IPR036259">
    <property type="entry name" value="MFS_trans_sf"/>
</dbReference>
<keyword evidence="9" id="KW-1185">Reference proteome</keyword>
<evidence type="ECO:0000256" key="5">
    <source>
        <dbReference type="ARBA" id="ARBA00023136"/>
    </source>
</evidence>
<feature type="transmembrane region" description="Helical" evidence="6">
    <location>
        <begin position="341"/>
        <end position="359"/>
    </location>
</feature>
<feature type="transmembrane region" description="Helical" evidence="6">
    <location>
        <begin position="177"/>
        <end position="197"/>
    </location>
</feature>
<feature type="transmembrane region" description="Helical" evidence="6">
    <location>
        <begin position="218"/>
        <end position="236"/>
    </location>
</feature>
<keyword evidence="4 6" id="KW-1133">Transmembrane helix</keyword>
<proteinExistence type="predicted"/>
<organism evidence="8 9">
    <name type="scientific">Arthrobacter silviterrae</name>
    <dbReference type="NCBI Taxonomy" id="2026658"/>
    <lineage>
        <taxon>Bacteria</taxon>
        <taxon>Bacillati</taxon>
        <taxon>Actinomycetota</taxon>
        <taxon>Actinomycetes</taxon>
        <taxon>Micrococcales</taxon>
        <taxon>Micrococcaceae</taxon>
        <taxon>Arthrobacter</taxon>
    </lineage>
</organism>
<feature type="transmembrane region" description="Helical" evidence="6">
    <location>
        <begin position="81"/>
        <end position="100"/>
    </location>
</feature>
<feature type="transmembrane region" description="Helical" evidence="6">
    <location>
        <begin position="106"/>
        <end position="125"/>
    </location>
</feature>
<feature type="domain" description="Major facilitator superfamily (MFS) profile" evidence="7">
    <location>
        <begin position="20"/>
        <end position="457"/>
    </location>
</feature>
<feature type="transmembrane region" description="Helical" evidence="6">
    <location>
        <begin position="432"/>
        <end position="454"/>
    </location>
</feature>
<feature type="transmembrane region" description="Helical" evidence="6">
    <location>
        <begin position="365"/>
        <end position="384"/>
    </location>
</feature>
<dbReference type="PANTHER" id="PTHR23501:SF191">
    <property type="entry name" value="VACUOLAR BASIC AMINO ACID TRANSPORTER 4"/>
    <property type="match status" value="1"/>
</dbReference>
<feature type="transmembrane region" description="Helical" evidence="6">
    <location>
        <begin position="146"/>
        <end position="171"/>
    </location>
</feature>
<protein>
    <submittedName>
        <fullName evidence="8">MFS transporter</fullName>
    </submittedName>
</protein>
<comment type="caution">
    <text evidence="8">The sequence shown here is derived from an EMBL/GenBank/DDBJ whole genome shotgun (WGS) entry which is preliminary data.</text>
</comment>
<dbReference type="Gene3D" id="1.20.1720.10">
    <property type="entry name" value="Multidrug resistance protein D"/>
    <property type="match status" value="1"/>
</dbReference>
<evidence type="ECO:0000313" key="8">
    <source>
        <dbReference type="EMBL" id="NGN85232.1"/>
    </source>
</evidence>
<evidence type="ECO:0000313" key="9">
    <source>
        <dbReference type="Proteomes" id="UP000479226"/>
    </source>
</evidence>
<dbReference type="RefSeq" id="WP_165183445.1">
    <property type="nucleotide sequence ID" value="NZ_JAAKZI010000042.1"/>
</dbReference>
<dbReference type="PROSITE" id="PS50850">
    <property type="entry name" value="MFS"/>
    <property type="match status" value="1"/>
</dbReference>
<accession>A0ABX0DLZ5</accession>
<evidence type="ECO:0000259" key="7">
    <source>
        <dbReference type="PROSITE" id="PS50850"/>
    </source>
</evidence>
<feature type="transmembrane region" description="Helical" evidence="6">
    <location>
        <begin position="49"/>
        <end position="69"/>
    </location>
</feature>
<dbReference type="Proteomes" id="UP000479226">
    <property type="component" value="Unassembled WGS sequence"/>
</dbReference>
<dbReference type="InterPro" id="IPR011701">
    <property type="entry name" value="MFS"/>
</dbReference>
<evidence type="ECO:0000256" key="2">
    <source>
        <dbReference type="ARBA" id="ARBA00022448"/>
    </source>
</evidence>
<comment type="subcellular location">
    <subcellularLocation>
        <location evidence="1">Cell inner membrane</location>
        <topology evidence="1">Multi-pass membrane protein</topology>
    </subcellularLocation>
</comment>
<evidence type="ECO:0000256" key="4">
    <source>
        <dbReference type="ARBA" id="ARBA00022989"/>
    </source>
</evidence>
<reference evidence="8 9" key="1">
    <citation type="submission" date="2020-02" db="EMBL/GenBank/DDBJ databases">
        <title>Genome sequence of the type strain DSM 27180 of Arthrobacter silviterrae.</title>
        <authorList>
            <person name="Gao J."/>
            <person name="Sun J."/>
        </authorList>
    </citation>
    <scope>NUCLEOTIDE SEQUENCE [LARGE SCALE GENOMIC DNA]</scope>
    <source>
        <strain evidence="8 9">DSM 27180</strain>
    </source>
</reference>
<keyword evidence="2" id="KW-0813">Transport</keyword>
<keyword evidence="5 6" id="KW-0472">Membrane</keyword>
<dbReference type="Pfam" id="PF07690">
    <property type="entry name" value="MFS_1"/>
    <property type="match status" value="1"/>
</dbReference>
<dbReference type="Gene3D" id="1.20.1250.20">
    <property type="entry name" value="MFS general substrate transporter like domains"/>
    <property type="match status" value="1"/>
</dbReference>
<evidence type="ECO:0000256" key="6">
    <source>
        <dbReference type="SAM" id="Phobius"/>
    </source>
</evidence>
<feature type="transmembrane region" description="Helical" evidence="6">
    <location>
        <begin position="281"/>
        <end position="300"/>
    </location>
</feature>
<dbReference type="EMBL" id="JAAKZI010000042">
    <property type="protein sequence ID" value="NGN85232.1"/>
    <property type="molecule type" value="Genomic_DNA"/>
</dbReference>
<dbReference type="SUPFAM" id="SSF103473">
    <property type="entry name" value="MFS general substrate transporter"/>
    <property type="match status" value="1"/>
</dbReference>
<feature type="transmembrane region" description="Helical" evidence="6">
    <location>
        <begin position="405"/>
        <end position="426"/>
    </location>
</feature>
<feature type="transmembrane region" description="Helical" evidence="6">
    <location>
        <begin position="20"/>
        <end position="43"/>
    </location>
</feature>
<name>A0ABX0DLZ5_9MICC</name>
<keyword evidence="3 6" id="KW-0812">Transmembrane</keyword>
<sequence length="462" mass="48063">MATTDTATATTEKQLYGPGFMAALLLGTTLNPINSSIIATALVSIATDFGVTAVQTALLVSALYLVSAVCQPLMGRLAIRYGARTVFIAGLVLVAVGGAIGWTAPGIAWLVVSRAVLGLGTSAAYPTAMMMIHLRAVGARAPMPNGVLSLMAAAGHITAAVGLPIGGLLITAFGWRAVFAINVPLALIALPSTLLWVPRDGLDDRDQHIPAMKHLDPLGILLFGGAVTALLVFLNGMTHPQWWLAAVVGLFAVALVLWERRHASPFLDVRMLARNGSLQRTYLRLMLSFAVMYGVLYGVSQWLEQARGIDPGLVGVLMLPMSVLSATASLVIGRWKWVRRVLAACSALIVAGAGLLWAASASNSLLWPVIALSVFGTSMGLGNVANQTMLYLKSSHEDLGTNSGFYRTASYIGGFVATGLIGAAFAGGANDAGLLSFAGVFAILGAALVVLSLADRGIPKSS</sequence>
<gene>
    <name evidence="8" type="ORF">G6N77_17435</name>
</gene>
<feature type="transmembrane region" description="Helical" evidence="6">
    <location>
        <begin position="242"/>
        <end position="260"/>
    </location>
</feature>
<evidence type="ECO:0000256" key="3">
    <source>
        <dbReference type="ARBA" id="ARBA00022692"/>
    </source>
</evidence>
<evidence type="ECO:0000256" key="1">
    <source>
        <dbReference type="ARBA" id="ARBA00004429"/>
    </source>
</evidence>
<dbReference type="InterPro" id="IPR020846">
    <property type="entry name" value="MFS_dom"/>
</dbReference>